<dbReference type="Gene3D" id="2.170.130.10">
    <property type="entry name" value="TonB-dependent receptor, plug domain"/>
    <property type="match status" value="1"/>
</dbReference>
<dbReference type="Proteomes" id="UP000298285">
    <property type="component" value="Unassembled WGS sequence"/>
</dbReference>
<evidence type="ECO:0000256" key="1">
    <source>
        <dbReference type="SAM" id="SignalP"/>
    </source>
</evidence>
<protein>
    <submittedName>
        <fullName evidence="3">SusC/RagA family TonB-linked outer membrane protein</fullName>
    </submittedName>
</protein>
<evidence type="ECO:0000313" key="4">
    <source>
        <dbReference type="Proteomes" id="UP000298285"/>
    </source>
</evidence>
<dbReference type="AlphaFoldDB" id="A0A4Y9ITG0"/>
<keyword evidence="1" id="KW-0732">Signal</keyword>
<proteinExistence type="predicted"/>
<evidence type="ECO:0000259" key="2">
    <source>
        <dbReference type="Pfam" id="PF07715"/>
    </source>
</evidence>
<dbReference type="InterPro" id="IPR023996">
    <property type="entry name" value="TonB-dep_OMP_SusC/RagA"/>
</dbReference>
<gene>
    <name evidence="3" type="ORF">E4T88_04495</name>
</gene>
<dbReference type="InterPro" id="IPR037066">
    <property type="entry name" value="Plug_dom_sf"/>
</dbReference>
<dbReference type="OrthoDB" id="9768177at2"/>
<accession>A0A4Y9ITG0</accession>
<name>A0A4Y9ITG0_9BACT</name>
<sequence length="945" mass="105796">MKYIQSIFILCAMFVFCPFATKAQTFDQNEADTLKSDKESLVQIAFRKVAQSDLLGGVSVVNVEELSKKNYNTYSLDNMQAYIGGWNGNSLWGMDADNAGYLVLVDGIPRVANNVLPSEIDQITFLKGAQAVVLYGSRAAKGVIYITTKRGKTEDLRISVRANTGFHISKSYPEYLGSAEYMTLYNEARANDGLSALYSDNDIYHSASGLNPYRYPNVDFYSSEFLKKVSNRSEVTAEITGGSKRAHFYSNVGYYHQDDLFKIGEAKDNSINRLNVRGNVDVMISNAISAYINANATFYDAKNAKGDYWNAASTFRPNRVAPLISLDMIDQNALAAWDLVNNTNNIIDGKYFLGGSQIDQKNAFADIFAAGSSKYTSRHFQFDTGVDIDLEGFLKGLSFHTKFAVDYATGYTTSFDNTYSVYAPTWGNFNGKDVIVGLTKYNNDKKSGVQNISESADNQTMAFSGQFDYVNTFADDHNLSAMLIASGYQQTLSSEYHKTSNANLALQVGYNYQKKYYADFGGAVIHSAKLAEGQRNAFSPSLTLGWRMSNENFLSGSSIIDDLMLSVSGSILHQDIDIQNYYMYKSAWSQAYGWSWYDGSLEKYTMSLRGNNDDLTFIKRKEISANLRTSLWKKMITADLSFFVNSMEGNIITPSSLFPNYLSTAYPEASFVPYMNYNNNKRTGFDFNVNFNKKIEEVDFSLGVAGTYYDTKATKRSEINEFSYQNRTGKPIDGIWGLQSDGLFESSDEITNSPEQKFGGTVKPGDIKYVDQNGDGVIDDQDVIYLGKGGWYGAPFTLGINMTLKWSDFTFFALGTGSFGANSLKNSSYYWIHGDGKYSAVVRDRWTEETKATATYPRLTTESGSNNFRTSDFWMYKTNRFDLAKIQVTYDLPKQLLKNSFIRELSAYVSGANLLTISKERKHMEMNVGSSPQTRFYNIGIKAAF</sequence>
<dbReference type="InterPro" id="IPR018247">
    <property type="entry name" value="EF_Hand_1_Ca_BS"/>
</dbReference>
<dbReference type="Pfam" id="PF07715">
    <property type="entry name" value="Plug"/>
    <property type="match status" value="1"/>
</dbReference>
<comment type="caution">
    <text evidence="3">The sequence shown here is derived from an EMBL/GenBank/DDBJ whole genome shotgun (WGS) entry which is preliminary data.</text>
</comment>
<feature type="domain" description="TonB-dependent receptor plug" evidence="2">
    <location>
        <begin position="80"/>
        <end position="143"/>
    </location>
</feature>
<dbReference type="NCBIfam" id="TIGR04056">
    <property type="entry name" value="OMP_RagA_SusC"/>
    <property type="match status" value="1"/>
</dbReference>
<reference evidence="3 4" key="1">
    <citation type="submission" date="2019-03" db="EMBL/GenBank/DDBJ databases">
        <title>Diversity of the mouse oral microbiome.</title>
        <authorList>
            <person name="Joseph S."/>
            <person name="Aduse-Opoku J."/>
            <person name="Curtis M."/>
            <person name="Wade W."/>
            <person name="Hashim A."/>
        </authorList>
    </citation>
    <scope>NUCLEOTIDE SEQUENCE [LARGE SCALE GENOMIC DNA]</scope>
    <source>
        <strain evidence="3 4">P11</strain>
    </source>
</reference>
<dbReference type="EMBL" id="SPPK01000001">
    <property type="protein sequence ID" value="TFU91248.1"/>
    <property type="molecule type" value="Genomic_DNA"/>
</dbReference>
<dbReference type="PROSITE" id="PS00018">
    <property type="entry name" value="EF_HAND_1"/>
    <property type="match status" value="1"/>
</dbReference>
<dbReference type="RefSeq" id="WP_135104263.1">
    <property type="nucleotide sequence ID" value="NZ_JADGKW010000001.1"/>
</dbReference>
<organism evidence="3 4">
    <name type="scientific">Dysgonomonas mossii</name>
    <dbReference type="NCBI Taxonomy" id="163665"/>
    <lineage>
        <taxon>Bacteria</taxon>
        <taxon>Pseudomonadati</taxon>
        <taxon>Bacteroidota</taxon>
        <taxon>Bacteroidia</taxon>
        <taxon>Bacteroidales</taxon>
        <taxon>Dysgonomonadaceae</taxon>
        <taxon>Dysgonomonas</taxon>
    </lineage>
</organism>
<evidence type="ECO:0000313" key="3">
    <source>
        <dbReference type="EMBL" id="TFU91248.1"/>
    </source>
</evidence>
<dbReference type="SUPFAM" id="SSF56935">
    <property type="entry name" value="Porins"/>
    <property type="match status" value="1"/>
</dbReference>
<dbReference type="InterPro" id="IPR012910">
    <property type="entry name" value="Plug_dom"/>
</dbReference>
<feature type="signal peptide" evidence="1">
    <location>
        <begin position="1"/>
        <end position="23"/>
    </location>
</feature>
<feature type="chain" id="PRO_5021237054" evidence="1">
    <location>
        <begin position="24"/>
        <end position="945"/>
    </location>
</feature>